<evidence type="ECO:0008006" key="4">
    <source>
        <dbReference type="Google" id="ProtNLM"/>
    </source>
</evidence>
<evidence type="ECO:0000256" key="1">
    <source>
        <dbReference type="SAM" id="SignalP"/>
    </source>
</evidence>
<organism evidence="2 3">
    <name type="scientific">Acetivibrio ethanolgignens</name>
    <dbReference type="NCBI Taxonomy" id="290052"/>
    <lineage>
        <taxon>Bacteria</taxon>
        <taxon>Bacillati</taxon>
        <taxon>Bacillota</taxon>
        <taxon>Clostridia</taxon>
        <taxon>Eubacteriales</taxon>
        <taxon>Oscillospiraceae</taxon>
        <taxon>Acetivibrio</taxon>
    </lineage>
</organism>
<keyword evidence="1" id="KW-0732">Signal</keyword>
<feature type="signal peptide" evidence="1">
    <location>
        <begin position="1"/>
        <end position="21"/>
    </location>
</feature>
<dbReference type="AlphaFoldDB" id="A0A0V8QBZ1"/>
<feature type="chain" id="PRO_5039582192" description="Peptidase C-terminal archaeal/bacterial domain-containing protein" evidence="1">
    <location>
        <begin position="22"/>
        <end position="378"/>
    </location>
</feature>
<evidence type="ECO:0000313" key="2">
    <source>
        <dbReference type="EMBL" id="KSV58109.1"/>
    </source>
</evidence>
<evidence type="ECO:0000313" key="3">
    <source>
        <dbReference type="Proteomes" id="UP000054874"/>
    </source>
</evidence>
<dbReference type="Proteomes" id="UP000054874">
    <property type="component" value="Unassembled WGS sequence"/>
</dbReference>
<comment type="caution">
    <text evidence="2">The sequence shown here is derived from an EMBL/GenBank/DDBJ whole genome shotgun (WGS) entry which is preliminary data.</text>
</comment>
<dbReference type="RefSeq" id="WP_058353702.1">
    <property type="nucleotide sequence ID" value="NZ_CABMMD010000186.1"/>
</dbReference>
<gene>
    <name evidence="2" type="ORF">ASU35_03500</name>
</gene>
<dbReference type="Gene3D" id="2.60.120.380">
    <property type="match status" value="1"/>
</dbReference>
<accession>A0A0V8QBZ1</accession>
<dbReference type="STRING" id="290052.ASU35_03500"/>
<reference evidence="2 3" key="1">
    <citation type="submission" date="2015-11" db="EMBL/GenBank/DDBJ databases">
        <title>Butyribacter intestini gen. nov., sp. nov., a butyric acid-producing bacterium of the family Lachnospiraceae isolated from the human faeces.</title>
        <authorList>
            <person name="Zou Y."/>
            <person name="Xue W."/>
            <person name="Luo G."/>
            <person name="Lv M."/>
        </authorList>
    </citation>
    <scope>NUCLEOTIDE SEQUENCE [LARGE SCALE GENOMIC DNA]</scope>
    <source>
        <strain evidence="2 3">ACET-33324</strain>
    </source>
</reference>
<protein>
    <recommendedName>
        <fullName evidence="4">Peptidase C-terminal archaeal/bacterial domain-containing protein</fullName>
    </recommendedName>
</protein>
<dbReference type="EMBL" id="LNAM01000186">
    <property type="protein sequence ID" value="KSV58109.1"/>
    <property type="molecule type" value="Genomic_DNA"/>
</dbReference>
<name>A0A0V8QBZ1_9FIRM</name>
<keyword evidence="3" id="KW-1185">Reference proteome</keyword>
<sequence length="378" mass="41033">MKLKKLTVCLLAAVLSFSAFAPAAQAVETTTPITTDSTQGIVPGEAASFTPEASSFTSYTVTLPAGAESVIQEINMEHAGYIYIPMSIAGTEKGITAQLYSDASCTEKTGYSKYLSSGTLEATLSAPITKAGTYYLQFTYKGTNSDVAVTISPYCYNSETRKINVKEDVYSFSGNNELLYHEISIPKTGYIKVAADSDNYVGSTYVTLYNSKKEACSNSVYLSNTSKGGVTYFAVKKGTYYIALKGTSSNISHLNYSFTAVSEKSGSSKKKAIAISKGKTAKGVVQSEDSIEKYDYYKIKLTKKQVLSLTITAKSCDQLKFKVIPASSKLTIFGDTIRIYDSNKVSFKSKDKFPAGTYYIQVEKGSKTTSGYYTIKFN</sequence>
<proteinExistence type="predicted"/>
<dbReference type="OrthoDB" id="2049816at2"/>